<organism evidence="1 2">
    <name type="scientific">Cricetulus griseus</name>
    <name type="common">Chinese hamster</name>
    <name type="synonym">Cricetulus barabensis griseus</name>
    <dbReference type="NCBI Taxonomy" id="10029"/>
    <lineage>
        <taxon>Eukaryota</taxon>
        <taxon>Metazoa</taxon>
        <taxon>Chordata</taxon>
        <taxon>Craniata</taxon>
        <taxon>Vertebrata</taxon>
        <taxon>Euteleostomi</taxon>
        <taxon>Mammalia</taxon>
        <taxon>Eutheria</taxon>
        <taxon>Euarchontoglires</taxon>
        <taxon>Glires</taxon>
        <taxon>Rodentia</taxon>
        <taxon>Myomorpha</taxon>
        <taxon>Muroidea</taxon>
        <taxon>Cricetidae</taxon>
        <taxon>Cricetinae</taxon>
        <taxon>Cricetulus</taxon>
    </lineage>
</organism>
<evidence type="ECO:0000313" key="2">
    <source>
        <dbReference type="Proteomes" id="UP000001075"/>
    </source>
</evidence>
<protein>
    <submittedName>
        <fullName evidence="1">Uncharacterized protein</fullName>
    </submittedName>
</protein>
<dbReference type="Proteomes" id="UP000001075">
    <property type="component" value="Unassembled WGS sequence"/>
</dbReference>
<sequence>MVIQTSNRMRRTACCLATASLNYTNDVMVLQPNGNCLILHRWRTLPVLVSILFCEESVTAFFPPWKMHLGPISQPILCHHPAPRPLNRAGFTIF</sequence>
<name>G3HKA7_CRIGR</name>
<dbReference type="AlphaFoldDB" id="G3HKA7"/>
<reference evidence="2" key="1">
    <citation type="journal article" date="2011" name="Nat. Biotechnol.">
        <title>The genomic sequence of the Chinese hamster ovary (CHO)-K1 cell line.</title>
        <authorList>
            <person name="Xu X."/>
            <person name="Nagarajan H."/>
            <person name="Lewis N.E."/>
            <person name="Pan S."/>
            <person name="Cai Z."/>
            <person name="Liu X."/>
            <person name="Chen W."/>
            <person name="Xie M."/>
            <person name="Wang W."/>
            <person name="Hammond S."/>
            <person name="Andersen M.R."/>
            <person name="Neff N."/>
            <person name="Passarelli B."/>
            <person name="Koh W."/>
            <person name="Fan H.C."/>
            <person name="Wang J."/>
            <person name="Gui Y."/>
            <person name="Lee K.H."/>
            <person name="Betenbaugh M.J."/>
            <person name="Quake S.R."/>
            <person name="Famili I."/>
            <person name="Palsson B.O."/>
            <person name="Wang J."/>
        </authorList>
    </citation>
    <scope>NUCLEOTIDE SEQUENCE [LARGE SCALE GENOMIC DNA]</scope>
    <source>
        <strain evidence="2">CHO K1 cell line</strain>
    </source>
</reference>
<dbReference type="InParanoid" id="G3HKA7"/>
<dbReference type="EMBL" id="JH000456">
    <property type="protein sequence ID" value="EGV94527.1"/>
    <property type="molecule type" value="Genomic_DNA"/>
</dbReference>
<gene>
    <name evidence="1" type="ORF">I79_011126</name>
</gene>
<evidence type="ECO:0000313" key="1">
    <source>
        <dbReference type="EMBL" id="EGV94527.1"/>
    </source>
</evidence>
<proteinExistence type="predicted"/>
<accession>G3HKA7</accession>